<feature type="domain" description="Cupin type-2" evidence="1">
    <location>
        <begin position="63"/>
        <end position="121"/>
    </location>
</feature>
<dbReference type="InterPro" id="IPR053146">
    <property type="entry name" value="QDO-like"/>
</dbReference>
<dbReference type="AlphaFoldDB" id="A0A7Y9ZKJ3"/>
<dbReference type="Pfam" id="PF07883">
    <property type="entry name" value="Cupin_2"/>
    <property type="match status" value="1"/>
</dbReference>
<sequence>MSYPPPLYDGAGGEASAWVRPRDAAPDLVYPNGNRVHHLARGEATGGLFGLYRWEFSEAVSGPGPHFHRTITESFYVLEGEVRIHDGNGWVSARSGDFLHVPAGGVHGFRNESGAPASMLLHFSPGAPREAYFEGLDRLARGEEWTPEEYDAFMRAHDNTWVEE</sequence>
<evidence type="ECO:0000313" key="3">
    <source>
        <dbReference type="Proteomes" id="UP000562045"/>
    </source>
</evidence>
<organism evidence="2 3">
    <name type="scientific">Nocardioides aromaticivorans</name>
    <dbReference type="NCBI Taxonomy" id="200618"/>
    <lineage>
        <taxon>Bacteria</taxon>
        <taxon>Bacillati</taxon>
        <taxon>Actinomycetota</taxon>
        <taxon>Actinomycetes</taxon>
        <taxon>Propionibacteriales</taxon>
        <taxon>Nocardioidaceae</taxon>
        <taxon>Nocardioides</taxon>
    </lineage>
</organism>
<evidence type="ECO:0000313" key="2">
    <source>
        <dbReference type="EMBL" id="NYI47152.1"/>
    </source>
</evidence>
<dbReference type="Proteomes" id="UP000562045">
    <property type="component" value="Unassembled WGS sequence"/>
</dbReference>
<dbReference type="InterPro" id="IPR013096">
    <property type="entry name" value="Cupin_2"/>
</dbReference>
<evidence type="ECO:0000259" key="1">
    <source>
        <dbReference type="Pfam" id="PF07883"/>
    </source>
</evidence>
<dbReference type="PANTHER" id="PTHR36440">
    <property type="entry name" value="PUTATIVE (AFU_ORTHOLOGUE AFUA_8G07350)-RELATED"/>
    <property type="match status" value="1"/>
</dbReference>
<protein>
    <submittedName>
        <fullName evidence="2">Mannose-6-phosphate isomerase-like protein (Cupin superfamily)</fullName>
    </submittedName>
</protein>
<comment type="caution">
    <text evidence="2">The sequence shown here is derived from an EMBL/GenBank/DDBJ whole genome shotgun (WGS) entry which is preliminary data.</text>
</comment>
<reference evidence="2 3" key="1">
    <citation type="submission" date="2020-07" db="EMBL/GenBank/DDBJ databases">
        <title>Sequencing the genomes of 1000 actinobacteria strains.</title>
        <authorList>
            <person name="Klenk H.-P."/>
        </authorList>
    </citation>
    <scope>NUCLEOTIDE SEQUENCE [LARGE SCALE GENOMIC DNA]</scope>
    <source>
        <strain evidence="2 3">DSM 15131</strain>
    </source>
</reference>
<dbReference type="PANTHER" id="PTHR36440:SF1">
    <property type="entry name" value="PUTATIVE (AFU_ORTHOLOGUE AFUA_8G07350)-RELATED"/>
    <property type="match status" value="1"/>
</dbReference>
<dbReference type="EMBL" id="JACBZM010000001">
    <property type="protein sequence ID" value="NYI47152.1"/>
    <property type="molecule type" value="Genomic_DNA"/>
</dbReference>
<dbReference type="InterPro" id="IPR014710">
    <property type="entry name" value="RmlC-like_jellyroll"/>
</dbReference>
<dbReference type="GO" id="GO:0016853">
    <property type="term" value="F:isomerase activity"/>
    <property type="evidence" value="ECO:0007669"/>
    <property type="project" value="UniProtKB-KW"/>
</dbReference>
<dbReference type="SUPFAM" id="SSF51182">
    <property type="entry name" value="RmlC-like cupins"/>
    <property type="match status" value="1"/>
</dbReference>
<gene>
    <name evidence="2" type="ORF">BJ993_004232</name>
</gene>
<name>A0A7Y9ZKJ3_9ACTN</name>
<proteinExistence type="predicted"/>
<dbReference type="Gene3D" id="2.60.120.10">
    <property type="entry name" value="Jelly Rolls"/>
    <property type="match status" value="1"/>
</dbReference>
<dbReference type="InterPro" id="IPR011051">
    <property type="entry name" value="RmlC_Cupin_sf"/>
</dbReference>
<dbReference type="RefSeq" id="WP_179651088.1">
    <property type="nucleotide sequence ID" value="NZ_JACBZM010000001.1"/>
</dbReference>
<keyword evidence="2" id="KW-0413">Isomerase</keyword>
<accession>A0A7Y9ZKJ3</accession>